<dbReference type="NCBIfam" id="TIGR02086">
    <property type="entry name" value="IPMI_arch"/>
    <property type="match status" value="1"/>
</dbReference>
<keyword evidence="6" id="KW-0432">Leucine biosynthesis</keyword>
<comment type="function">
    <text evidence="6">Catalyzes the isomerization between 2-isopropylmalate and 3-isopropylmalate, via the formation of 2-isopropylmaleate.</text>
</comment>
<dbReference type="CDD" id="cd01583">
    <property type="entry name" value="IPMI"/>
    <property type="match status" value="1"/>
</dbReference>
<dbReference type="InterPro" id="IPR018136">
    <property type="entry name" value="Aconitase_4Fe-4S_BS"/>
</dbReference>
<evidence type="ECO:0000256" key="6">
    <source>
        <dbReference type="HAMAP-Rule" id="MF_01027"/>
    </source>
</evidence>
<sequence>MGQTMIEKIISRNVGVDSVKPGQIQTVNVDRVMIHDIFIPFVAEKFEEMGFTKLWDPDKVVLIYDHMVPASTTDDIRHFKIGDAFAKKYGMKNVHRSDGICHQLMTECGYAKPGNIVFGTDSHTTTYGCVGCFSSGIGYTEMAAILGTGEMWVRVPETIKVVIDGKLPENVSSKDIILRLIGDLTAAGATYKALEFSGSTVDEMSVAARMTMSNMAIEAGAKAALFAPDEKTAEYSKVDLADVDWLYGDEDAEYCQIITYKAEDLVPVVACPSQVDKIRAVKEVEGTELDQVFIGSCTNGRLEDLKAAAEILKGKKVADYVKLIVTPASRKIYKQAVDAGYMKILAEAGAIITHPGCGLCCGRAGGIMTDGERVLATNNRNFLGRMGTSKVEIYLGSPKTAAASAIAGKIVEA</sequence>
<dbReference type="InterPro" id="IPR036008">
    <property type="entry name" value="Aconitase_4Fe-4S_dom"/>
</dbReference>
<evidence type="ECO:0000256" key="5">
    <source>
        <dbReference type="ARBA" id="ARBA00023239"/>
    </source>
</evidence>
<dbReference type="SUPFAM" id="SSF53732">
    <property type="entry name" value="Aconitase iron-sulfur domain"/>
    <property type="match status" value="1"/>
</dbReference>
<dbReference type="GO" id="GO:0003861">
    <property type="term" value="F:3-isopropylmalate dehydratase activity"/>
    <property type="evidence" value="ECO:0007669"/>
    <property type="project" value="UniProtKB-UniRule"/>
</dbReference>
<evidence type="ECO:0000256" key="4">
    <source>
        <dbReference type="ARBA" id="ARBA00023014"/>
    </source>
</evidence>
<feature type="binding site" evidence="6">
    <location>
        <position position="360"/>
    </location>
    <ligand>
        <name>[4Fe-4S] cluster</name>
        <dbReference type="ChEBI" id="CHEBI:49883"/>
    </ligand>
</feature>
<keyword evidence="1 6" id="KW-0004">4Fe-4S</keyword>
<dbReference type="GO" id="GO:0009098">
    <property type="term" value="P:L-leucine biosynthetic process"/>
    <property type="evidence" value="ECO:0007669"/>
    <property type="project" value="UniProtKB-UniRule"/>
</dbReference>
<dbReference type="PRINTS" id="PR00415">
    <property type="entry name" value="ACONITASE"/>
</dbReference>
<dbReference type="InterPro" id="IPR001030">
    <property type="entry name" value="Acoase/IPM_deHydtase_lsu_aba"/>
</dbReference>
<keyword evidence="4 6" id="KW-0411">Iron-sulfur</keyword>
<dbReference type="RefSeq" id="WP_077325570.1">
    <property type="nucleotide sequence ID" value="NZ_CP012098.1"/>
</dbReference>
<comment type="subunit">
    <text evidence="6">Heterodimer of LeuC and LeuD.</text>
</comment>
<dbReference type="EC" id="4.2.1.33" evidence="6"/>
<evidence type="ECO:0000259" key="7">
    <source>
        <dbReference type="Pfam" id="PF00330"/>
    </source>
</evidence>
<comment type="similarity">
    <text evidence="6">Belongs to the aconitase/IPM isomerase family. LeuC type 2 subfamily.</text>
</comment>
<evidence type="ECO:0000313" key="8">
    <source>
        <dbReference type="EMBL" id="AQP38666.1"/>
    </source>
</evidence>
<dbReference type="NCBIfam" id="TIGR01343">
    <property type="entry name" value="hacA_fam"/>
    <property type="match status" value="1"/>
</dbReference>
<dbReference type="NCBIfam" id="NF001614">
    <property type="entry name" value="PRK00402.1"/>
    <property type="match status" value="1"/>
</dbReference>
<evidence type="ECO:0000313" key="9">
    <source>
        <dbReference type="Proteomes" id="UP000188159"/>
    </source>
</evidence>
<dbReference type="UniPathway" id="UPA00048">
    <property type="reaction ID" value="UER00071"/>
</dbReference>
<feature type="binding site" evidence="6">
    <location>
        <position position="357"/>
    </location>
    <ligand>
        <name>[4Fe-4S] cluster</name>
        <dbReference type="ChEBI" id="CHEBI:49883"/>
    </ligand>
</feature>
<dbReference type="GO" id="GO:0046872">
    <property type="term" value="F:metal ion binding"/>
    <property type="evidence" value="ECO:0007669"/>
    <property type="project" value="UniProtKB-KW"/>
</dbReference>
<dbReference type="Pfam" id="PF00330">
    <property type="entry name" value="Aconitase"/>
    <property type="match status" value="1"/>
</dbReference>
<evidence type="ECO:0000256" key="1">
    <source>
        <dbReference type="ARBA" id="ARBA00022485"/>
    </source>
</evidence>
<keyword evidence="6" id="KW-0028">Amino-acid biosynthesis</keyword>
<reference evidence="8 9" key="1">
    <citation type="journal article" date="2016" name="Sci. Rep.">
        <title>Accelerated dysbiosis of gut microbiota during aggravation of DSS-induced colitis by a butyrate-producing bacterium.</title>
        <authorList>
            <person name="Zhang Q."/>
            <person name="Wu Y."/>
            <person name="Wang J."/>
            <person name="Wu G."/>
            <person name="Long W."/>
            <person name="Xue Z."/>
            <person name="Wang L."/>
            <person name="Zhang X."/>
            <person name="Pang X."/>
            <person name="Zhao Y."/>
            <person name="Zhao L."/>
            <person name="Zhang C."/>
        </authorList>
    </citation>
    <scope>NUCLEOTIDE SEQUENCE [LARGE SCALE GENOMIC DNA]</scope>
    <source>
        <strain evidence="8 9">BPB5</strain>
    </source>
</reference>
<keyword evidence="2 6" id="KW-0479">Metal-binding</keyword>
<evidence type="ECO:0000256" key="2">
    <source>
        <dbReference type="ARBA" id="ARBA00022723"/>
    </source>
</evidence>
<feature type="binding site" evidence="6">
    <location>
        <position position="297"/>
    </location>
    <ligand>
        <name>[4Fe-4S] cluster</name>
        <dbReference type="ChEBI" id="CHEBI:49883"/>
    </ligand>
</feature>
<dbReference type="PANTHER" id="PTHR43822">
    <property type="entry name" value="HOMOACONITASE, MITOCHONDRIAL-RELATED"/>
    <property type="match status" value="1"/>
</dbReference>
<dbReference type="AlphaFoldDB" id="A0A1Q2C4M4"/>
<proteinExistence type="inferred from homology"/>
<dbReference type="InterPro" id="IPR050067">
    <property type="entry name" value="IPM_dehydratase_rel_enz"/>
</dbReference>
<comment type="catalytic activity">
    <reaction evidence="6">
        <text>(2R,3S)-3-isopropylmalate = (2S)-2-isopropylmalate</text>
        <dbReference type="Rhea" id="RHEA:32287"/>
        <dbReference type="ChEBI" id="CHEBI:1178"/>
        <dbReference type="ChEBI" id="CHEBI:35121"/>
        <dbReference type="EC" id="4.2.1.33"/>
    </reaction>
</comment>
<protein>
    <recommendedName>
        <fullName evidence="6">3-isopropylmalate dehydratase large subunit</fullName>
        <ecNumber evidence="6">4.2.1.33</ecNumber>
    </recommendedName>
    <alternativeName>
        <fullName evidence="6">Alpha-IPM isomerase</fullName>
        <shortName evidence="6">IPMI</shortName>
    </alternativeName>
    <alternativeName>
        <fullName evidence="6">Isopropylmalate isomerase</fullName>
    </alternativeName>
</protein>
<keyword evidence="5 6" id="KW-0456">Lyase</keyword>
<dbReference type="Proteomes" id="UP000188159">
    <property type="component" value="Chromosome"/>
</dbReference>
<keyword evidence="6" id="KW-0100">Branched-chain amino acid biosynthesis</keyword>
<keyword evidence="3 6" id="KW-0408">Iron</keyword>
<dbReference type="EMBL" id="CP012098">
    <property type="protein sequence ID" value="AQP38666.1"/>
    <property type="molecule type" value="Genomic_DNA"/>
</dbReference>
<dbReference type="InterPro" id="IPR011826">
    <property type="entry name" value="HAcnase/IPMdehydase_lsu_prok"/>
</dbReference>
<dbReference type="InterPro" id="IPR006251">
    <property type="entry name" value="Homoacnase/IPMdehydase_lsu"/>
</dbReference>
<comment type="cofactor">
    <cofactor evidence="6">
        <name>[4Fe-4S] cluster</name>
        <dbReference type="ChEBI" id="CHEBI:49883"/>
    </cofactor>
    <text evidence="6">Binds 1 [4Fe-4S] cluster per subunit.</text>
</comment>
<accession>A0A1Q2C4M4</accession>
<dbReference type="PROSITE" id="PS00450">
    <property type="entry name" value="ACONITASE_1"/>
    <property type="match status" value="1"/>
</dbReference>
<dbReference type="InterPro" id="IPR015931">
    <property type="entry name" value="Acnase/IPM_dHydase_lsu_aba_1/3"/>
</dbReference>
<dbReference type="HAMAP" id="MF_01027">
    <property type="entry name" value="LeuC_type2"/>
    <property type="match status" value="1"/>
</dbReference>
<name>A0A1Q2C4M4_ANAHA</name>
<feature type="domain" description="Aconitase/3-isopropylmalate dehydratase large subunit alpha/beta/alpha" evidence="7">
    <location>
        <begin position="8"/>
        <end position="408"/>
    </location>
</feature>
<gene>
    <name evidence="6" type="primary">leuC</name>
    <name evidence="8" type="ORF">DO83_03030</name>
</gene>
<dbReference type="PANTHER" id="PTHR43822:SF2">
    <property type="entry name" value="HOMOACONITASE, MITOCHONDRIAL"/>
    <property type="match status" value="1"/>
</dbReference>
<dbReference type="Gene3D" id="3.30.499.10">
    <property type="entry name" value="Aconitase, domain 3"/>
    <property type="match status" value="2"/>
</dbReference>
<evidence type="ECO:0000256" key="3">
    <source>
        <dbReference type="ARBA" id="ARBA00023004"/>
    </source>
</evidence>
<dbReference type="InterPro" id="IPR033941">
    <property type="entry name" value="IPMI_cat"/>
</dbReference>
<dbReference type="GO" id="GO:0051539">
    <property type="term" value="F:4 iron, 4 sulfur cluster binding"/>
    <property type="evidence" value="ECO:0007669"/>
    <property type="project" value="UniProtKB-KW"/>
</dbReference>
<organism evidence="8 9">
    <name type="scientific">Anaerostipes hadrus</name>
    <dbReference type="NCBI Taxonomy" id="649756"/>
    <lineage>
        <taxon>Bacteria</taxon>
        <taxon>Bacillati</taxon>
        <taxon>Bacillota</taxon>
        <taxon>Clostridia</taxon>
        <taxon>Lachnospirales</taxon>
        <taxon>Lachnospiraceae</taxon>
        <taxon>Anaerostipes</taxon>
    </lineage>
</organism>
<comment type="pathway">
    <text evidence="6">Amino-acid biosynthesis; L-leucine biosynthesis; L-leucine from 3-methyl-2-oxobutanoate: step 2/4.</text>
</comment>